<dbReference type="KEGG" id="vhl:BME96_08640"/>
<name>A0AAC9IZC0_VIRHA</name>
<protein>
    <submittedName>
        <fullName evidence="2">SAM-dependent methyltransferase</fullName>
    </submittedName>
</protein>
<dbReference type="SUPFAM" id="SSF53335">
    <property type="entry name" value="S-adenosyl-L-methionine-dependent methyltransferases"/>
    <property type="match status" value="1"/>
</dbReference>
<evidence type="ECO:0000256" key="1">
    <source>
        <dbReference type="SAM" id="Coils"/>
    </source>
</evidence>
<keyword evidence="2" id="KW-0489">Methyltransferase</keyword>
<organism evidence="2 3">
    <name type="scientific">Virgibacillus halodenitrificans</name>
    <name type="common">Bacillus halodenitrificans</name>
    <dbReference type="NCBI Taxonomy" id="1482"/>
    <lineage>
        <taxon>Bacteria</taxon>
        <taxon>Bacillati</taxon>
        <taxon>Bacillota</taxon>
        <taxon>Bacilli</taxon>
        <taxon>Bacillales</taxon>
        <taxon>Bacillaceae</taxon>
        <taxon>Virgibacillus</taxon>
    </lineage>
</organism>
<dbReference type="PIRSF" id="PIRSF018637">
    <property type="entry name" value="TrmK"/>
    <property type="match status" value="1"/>
</dbReference>
<dbReference type="AlphaFoldDB" id="A0AAC9IZC0"/>
<reference evidence="2 3" key="1">
    <citation type="submission" date="2016-11" db="EMBL/GenBank/DDBJ databases">
        <title>Complete genome sequencing of Virgibacillus halodenitrificans PDB-F2.</title>
        <authorList>
            <person name="Sun Z."/>
            <person name="Zhou Y."/>
            <person name="Li H."/>
        </authorList>
    </citation>
    <scope>NUCLEOTIDE SEQUENCE [LARGE SCALE GENOMIC DNA]</scope>
    <source>
        <strain evidence="2 3">PDB-F2</strain>
    </source>
</reference>
<accession>A0AAC9IZC0</accession>
<dbReference type="Gene3D" id="3.40.50.150">
    <property type="entry name" value="Vaccinia Virus protein VP39"/>
    <property type="match status" value="1"/>
</dbReference>
<keyword evidence="2" id="KW-0808">Transferase</keyword>
<dbReference type="Gene3D" id="1.10.287.1890">
    <property type="match status" value="1"/>
</dbReference>
<keyword evidence="1" id="KW-0175">Coiled coil</keyword>
<dbReference type="Pfam" id="PF04816">
    <property type="entry name" value="TrmK"/>
    <property type="match status" value="1"/>
</dbReference>
<sequence length="238" mass="26976">MTNNIKLSKRLKQTASFLPKGAKFADIGSDHAYLPCYVCLEDKQAKAIAGEINEGPFQSATQTVRGHGLEEVIDVRLGDGLEVLTAGEVTQVVIAGMGGSLIRSILQKGKDKIESVDRIIAQPNVDARDVREWFVHNNFMISEETIIEENGHIYEIVVGDRHSGAVYPELSEKQLLFGPILLVNKTKAFYTKWAEEYEKLKRVIDQMRLAKLLDKEKLNRFERELQWMEEVLQNEDES</sequence>
<dbReference type="PANTHER" id="PTHR38451">
    <property type="entry name" value="TRNA (ADENINE(22)-N(1))-METHYLTRANSFERASE"/>
    <property type="match status" value="1"/>
</dbReference>
<dbReference type="GO" id="GO:0032259">
    <property type="term" value="P:methylation"/>
    <property type="evidence" value="ECO:0007669"/>
    <property type="project" value="UniProtKB-KW"/>
</dbReference>
<dbReference type="InterPro" id="IPR029063">
    <property type="entry name" value="SAM-dependent_MTases_sf"/>
</dbReference>
<evidence type="ECO:0000313" key="2">
    <source>
        <dbReference type="EMBL" id="APC48238.1"/>
    </source>
</evidence>
<dbReference type="GO" id="GO:0160105">
    <property type="term" value="F:tRNA (adenine(22)-N1)-methyltransferase activity"/>
    <property type="evidence" value="ECO:0007669"/>
    <property type="project" value="InterPro"/>
</dbReference>
<dbReference type="GeneID" id="71514460"/>
<evidence type="ECO:0000313" key="3">
    <source>
        <dbReference type="Proteomes" id="UP000182945"/>
    </source>
</evidence>
<proteinExistence type="predicted"/>
<dbReference type="InterPro" id="IPR006901">
    <property type="entry name" value="TrmK"/>
</dbReference>
<dbReference type="RefSeq" id="WP_060678397.1">
    <property type="nucleotide sequence ID" value="NZ_CP017962.1"/>
</dbReference>
<gene>
    <name evidence="2" type="ORF">BME96_08640</name>
</gene>
<dbReference type="Proteomes" id="UP000182945">
    <property type="component" value="Chromosome"/>
</dbReference>
<feature type="coiled-coil region" evidence="1">
    <location>
        <begin position="190"/>
        <end position="238"/>
    </location>
</feature>
<dbReference type="PANTHER" id="PTHR38451:SF1">
    <property type="entry name" value="TRNA (ADENINE(22)-N(1))-METHYLTRANSFERASE"/>
    <property type="match status" value="1"/>
</dbReference>
<dbReference type="EMBL" id="CP017962">
    <property type="protein sequence ID" value="APC48238.1"/>
    <property type="molecule type" value="Genomic_DNA"/>
</dbReference>